<organism evidence="2 3">
    <name type="scientific">Verticiella sediminum</name>
    <dbReference type="NCBI Taxonomy" id="1247510"/>
    <lineage>
        <taxon>Bacteria</taxon>
        <taxon>Pseudomonadati</taxon>
        <taxon>Pseudomonadota</taxon>
        <taxon>Betaproteobacteria</taxon>
        <taxon>Burkholderiales</taxon>
        <taxon>Alcaligenaceae</taxon>
        <taxon>Verticiella</taxon>
    </lineage>
</organism>
<gene>
    <name evidence="2" type="ORF">FOZ76_25290</name>
</gene>
<name>A0A556A7S7_9BURK</name>
<keyword evidence="1" id="KW-1133">Transmembrane helix</keyword>
<dbReference type="EMBL" id="VLTJ01000042">
    <property type="protein sequence ID" value="TSH88948.1"/>
    <property type="molecule type" value="Genomic_DNA"/>
</dbReference>
<evidence type="ECO:0000256" key="1">
    <source>
        <dbReference type="SAM" id="Phobius"/>
    </source>
</evidence>
<keyword evidence="1" id="KW-0812">Transmembrane</keyword>
<proteinExistence type="predicted"/>
<feature type="transmembrane region" description="Helical" evidence="1">
    <location>
        <begin position="101"/>
        <end position="123"/>
    </location>
</feature>
<dbReference type="GO" id="GO:0016020">
    <property type="term" value="C:membrane"/>
    <property type="evidence" value="ECO:0007669"/>
    <property type="project" value="InterPro"/>
</dbReference>
<dbReference type="AlphaFoldDB" id="A0A556A7S7"/>
<dbReference type="Proteomes" id="UP000318405">
    <property type="component" value="Unassembled WGS sequence"/>
</dbReference>
<accession>A0A556A7S7</accession>
<dbReference type="OrthoDB" id="9806665at2"/>
<feature type="transmembrane region" description="Helical" evidence="1">
    <location>
        <begin position="159"/>
        <end position="183"/>
    </location>
</feature>
<dbReference type="InterPro" id="IPR003425">
    <property type="entry name" value="CCB3/YggT"/>
</dbReference>
<keyword evidence="1" id="KW-0472">Membrane</keyword>
<dbReference type="RefSeq" id="WP_143951064.1">
    <property type="nucleotide sequence ID" value="NZ_BAABMB010000005.1"/>
</dbReference>
<protein>
    <submittedName>
        <fullName evidence="2">YggT family protein</fullName>
    </submittedName>
</protein>
<evidence type="ECO:0000313" key="2">
    <source>
        <dbReference type="EMBL" id="TSH88948.1"/>
    </source>
</evidence>
<feature type="transmembrane region" description="Helical" evidence="1">
    <location>
        <begin position="69"/>
        <end position="94"/>
    </location>
</feature>
<keyword evidence="3" id="KW-1185">Reference proteome</keyword>
<comment type="caution">
    <text evidence="2">The sequence shown here is derived from an EMBL/GenBank/DDBJ whole genome shotgun (WGS) entry which is preliminary data.</text>
</comment>
<evidence type="ECO:0000313" key="3">
    <source>
        <dbReference type="Proteomes" id="UP000318405"/>
    </source>
</evidence>
<dbReference type="Pfam" id="PF02325">
    <property type="entry name" value="CCB3_YggT"/>
    <property type="match status" value="2"/>
</dbReference>
<reference evidence="2 3" key="1">
    <citation type="submission" date="2019-07" db="EMBL/GenBank/DDBJ databases">
        <title>Qingshengfaniella alkalisoli gen. nov., sp. nov., isolated from saline soil.</title>
        <authorList>
            <person name="Xu L."/>
            <person name="Huang X.-X."/>
            <person name="Sun J.-Q."/>
        </authorList>
    </citation>
    <scope>NUCLEOTIDE SEQUENCE [LARGE SCALE GENOMIC DNA]</scope>
    <source>
        <strain evidence="2 3">DSM 27279</strain>
    </source>
</reference>
<sequence>MFGDILRFLLEIGFTLYGAAFILRAWMQAARVHPFNPLTRGIAQATNWLVIPLRRVVPGFGGVDWASVVGAWLTGLVYTLLLVAASGIGVLAALPVSLGVAALLVLKWTLNLIVWVTLIQAIMSWINPQAPAMGLLYALTAPILDPVRRILPRMGGLDLSPLVVIILAQVALMIVARMSYALLLA</sequence>
<feature type="transmembrane region" description="Helical" evidence="1">
    <location>
        <begin position="6"/>
        <end position="26"/>
    </location>
</feature>